<sequence length="443" mass="49074">MYSSGRLHDHQYHPQSHQSTFRVVNSTAEQSETAQRHSNSPSSSSMAYSQTHRESSVDRHSDAHRSDGSPARTSQPNFEAQTQEIDFVGQPIHYATGQFAGLTVRMVLQEIQKADLGRKYARVDRRPLDPPPVVLLRLYNVQNPGTPSEFEIEMNYELSAFYSLLNLTLLTFTLLPASFPILRLAHVVPHRCAASWLITRTCSEIELLGLLCTVDLFPVPPPDNHQTSSSTLETPLPSYYASENRTYRRRTPASAPPMQTSFPLTGPSRSARGQRGGHHLPQGGLASQLRSPGSSHSASPPDSTGTAYSSPDHYSGLILPSDTPSEVVYYHGGFPITNESKQTTALVGQTFIQPTLIDYMGNKALVFAFADLAVKIEGSFILRYRTFDLRSRPSVRPDINHIAAETYGGAFRVYSTKEFPGLSKSTELTKVCIFYILPIEVTN</sequence>
<keyword evidence="3" id="KW-0804">Transcription</keyword>
<dbReference type="OrthoDB" id="5599552at2759"/>
<proteinExistence type="predicted"/>
<evidence type="ECO:0000313" key="8">
    <source>
        <dbReference type="Proteomes" id="UP000284842"/>
    </source>
</evidence>
<dbReference type="AlphaFoldDB" id="A0A409Y8H1"/>
<evidence type="ECO:0000256" key="2">
    <source>
        <dbReference type="ARBA" id="ARBA00023015"/>
    </source>
</evidence>
<evidence type="ECO:0000256" key="4">
    <source>
        <dbReference type="ARBA" id="ARBA00023242"/>
    </source>
</evidence>
<dbReference type="InterPro" id="IPR038491">
    <property type="entry name" value="Velvet_dom_sf"/>
</dbReference>
<keyword evidence="2" id="KW-0805">Transcription regulation</keyword>
<feature type="region of interest" description="Disordered" evidence="5">
    <location>
        <begin position="1"/>
        <end position="77"/>
    </location>
</feature>
<feature type="compositionally biased region" description="Polar residues" evidence="5">
    <location>
        <begin position="288"/>
        <end position="309"/>
    </location>
</feature>
<comment type="subcellular location">
    <subcellularLocation>
        <location evidence="1">Nucleus</location>
    </subcellularLocation>
</comment>
<evidence type="ECO:0000313" key="7">
    <source>
        <dbReference type="EMBL" id="PPQ99307.1"/>
    </source>
</evidence>
<dbReference type="PANTHER" id="PTHR33572:SF3">
    <property type="entry name" value="VELVET COMPLEX SUBUNIT B"/>
    <property type="match status" value="1"/>
</dbReference>
<feature type="compositionally biased region" description="Low complexity" evidence="5">
    <location>
        <begin position="38"/>
        <end position="49"/>
    </location>
</feature>
<name>A0A409Y8H1_9AGAR</name>
<dbReference type="PANTHER" id="PTHR33572">
    <property type="entry name" value="SPORE DEVELOPMENT REGULATOR VOSA"/>
    <property type="match status" value="1"/>
</dbReference>
<evidence type="ECO:0000256" key="1">
    <source>
        <dbReference type="ARBA" id="ARBA00004123"/>
    </source>
</evidence>
<dbReference type="Gene3D" id="2.60.40.3960">
    <property type="entry name" value="Velvet domain"/>
    <property type="match status" value="2"/>
</dbReference>
<evidence type="ECO:0000256" key="3">
    <source>
        <dbReference type="ARBA" id="ARBA00023163"/>
    </source>
</evidence>
<dbReference type="InParanoid" id="A0A409Y8H1"/>
<comment type="caution">
    <text evidence="7">The sequence shown here is derived from an EMBL/GenBank/DDBJ whole genome shotgun (WGS) entry which is preliminary data.</text>
</comment>
<feature type="compositionally biased region" description="Basic and acidic residues" evidence="5">
    <location>
        <begin position="1"/>
        <end position="12"/>
    </location>
</feature>
<keyword evidence="4" id="KW-0539">Nucleus</keyword>
<accession>A0A409Y8H1</accession>
<dbReference type="GO" id="GO:0005634">
    <property type="term" value="C:nucleus"/>
    <property type="evidence" value="ECO:0007669"/>
    <property type="project" value="UniProtKB-SubCell"/>
</dbReference>
<feature type="domain" description="Velvet" evidence="6">
    <location>
        <begin position="101"/>
        <end position="442"/>
    </location>
</feature>
<dbReference type="InterPro" id="IPR021740">
    <property type="entry name" value="Velvet"/>
</dbReference>
<dbReference type="Pfam" id="PF11754">
    <property type="entry name" value="Velvet"/>
    <property type="match status" value="1"/>
</dbReference>
<dbReference type="EMBL" id="NHTK01001363">
    <property type="protein sequence ID" value="PPQ99307.1"/>
    <property type="molecule type" value="Genomic_DNA"/>
</dbReference>
<evidence type="ECO:0000256" key="5">
    <source>
        <dbReference type="SAM" id="MobiDB-lite"/>
    </source>
</evidence>
<protein>
    <recommendedName>
        <fullName evidence="6">Velvet domain-containing protein</fullName>
    </recommendedName>
</protein>
<gene>
    <name evidence="7" type="ORF">CVT24_009175</name>
</gene>
<evidence type="ECO:0000259" key="6">
    <source>
        <dbReference type="PROSITE" id="PS51821"/>
    </source>
</evidence>
<feature type="compositionally biased region" description="Polar residues" evidence="5">
    <location>
        <begin position="13"/>
        <end position="37"/>
    </location>
</feature>
<dbReference type="PROSITE" id="PS51821">
    <property type="entry name" value="VELVET"/>
    <property type="match status" value="1"/>
</dbReference>
<dbReference type="InterPro" id="IPR037525">
    <property type="entry name" value="Velvet_dom"/>
</dbReference>
<feature type="region of interest" description="Disordered" evidence="5">
    <location>
        <begin position="247"/>
        <end position="316"/>
    </location>
</feature>
<organism evidence="7 8">
    <name type="scientific">Panaeolus cyanescens</name>
    <dbReference type="NCBI Taxonomy" id="181874"/>
    <lineage>
        <taxon>Eukaryota</taxon>
        <taxon>Fungi</taxon>
        <taxon>Dikarya</taxon>
        <taxon>Basidiomycota</taxon>
        <taxon>Agaricomycotina</taxon>
        <taxon>Agaricomycetes</taxon>
        <taxon>Agaricomycetidae</taxon>
        <taxon>Agaricales</taxon>
        <taxon>Agaricineae</taxon>
        <taxon>Galeropsidaceae</taxon>
        <taxon>Panaeolus</taxon>
    </lineage>
</organism>
<keyword evidence="8" id="KW-1185">Reference proteome</keyword>
<feature type="compositionally biased region" description="Basic and acidic residues" evidence="5">
    <location>
        <begin position="51"/>
        <end position="67"/>
    </location>
</feature>
<dbReference type="Proteomes" id="UP000284842">
    <property type="component" value="Unassembled WGS sequence"/>
</dbReference>
<dbReference type="STRING" id="181874.A0A409Y8H1"/>
<reference evidence="7 8" key="1">
    <citation type="journal article" date="2018" name="Evol. Lett.">
        <title>Horizontal gene cluster transfer increased hallucinogenic mushroom diversity.</title>
        <authorList>
            <person name="Reynolds H.T."/>
            <person name="Vijayakumar V."/>
            <person name="Gluck-Thaler E."/>
            <person name="Korotkin H.B."/>
            <person name="Matheny P.B."/>
            <person name="Slot J.C."/>
        </authorList>
    </citation>
    <scope>NUCLEOTIDE SEQUENCE [LARGE SCALE GENOMIC DNA]</scope>
    <source>
        <strain evidence="7 8">2629</strain>
    </source>
</reference>